<evidence type="ECO:0000256" key="4">
    <source>
        <dbReference type="ARBA" id="ARBA00022603"/>
    </source>
</evidence>
<dbReference type="Gene3D" id="3.40.50.150">
    <property type="entry name" value="Vaccinia Virus protein VP39"/>
    <property type="match status" value="1"/>
</dbReference>
<feature type="active site" description="Nucleophile" evidence="12">
    <location>
        <position position="239"/>
    </location>
</feature>
<dbReference type="PROSITE" id="PS01153">
    <property type="entry name" value="NOL1_NOP2_SUN"/>
    <property type="match status" value="1"/>
</dbReference>
<comment type="subcellular location">
    <subcellularLocation>
        <location evidence="1">Mitochondrion</location>
    </subcellularLocation>
</comment>
<keyword evidence="8" id="KW-0809">Transit peptide</keyword>
<dbReference type="InterPro" id="IPR029063">
    <property type="entry name" value="SAM-dependent_MTases_sf"/>
</dbReference>
<dbReference type="PROSITE" id="PS51686">
    <property type="entry name" value="SAM_MT_RSMB_NOP"/>
    <property type="match status" value="1"/>
</dbReference>
<dbReference type="InterPro" id="IPR001678">
    <property type="entry name" value="MeTrfase_RsmB-F_NOP2_dom"/>
</dbReference>
<evidence type="ECO:0000313" key="14">
    <source>
        <dbReference type="EMBL" id="GBG26385.1"/>
    </source>
</evidence>
<accession>A0A2R5G779</accession>
<feature type="binding site" evidence="12">
    <location>
        <position position="137"/>
    </location>
    <ligand>
        <name>S-adenosyl-L-methionine</name>
        <dbReference type="ChEBI" id="CHEBI:59789"/>
    </ligand>
</feature>
<dbReference type="InterPro" id="IPR049560">
    <property type="entry name" value="MeTrfase_RsmB-F_NOP2_cat"/>
</dbReference>
<dbReference type="GO" id="GO:0003723">
    <property type="term" value="F:RNA binding"/>
    <property type="evidence" value="ECO:0007669"/>
    <property type="project" value="UniProtKB-UniRule"/>
</dbReference>
<dbReference type="GO" id="GO:0031167">
    <property type="term" value="P:rRNA methylation"/>
    <property type="evidence" value="ECO:0007669"/>
    <property type="project" value="TreeGrafter"/>
</dbReference>
<comment type="catalytic activity">
    <reaction evidence="11">
        <text>a cytidine in rRNA + S-adenosyl-L-methionine = a 5-methylcytidine in rRNA + S-adenosyl-L-homocysteine + H(+)</text>
        <dbReference type="Rhea" id="RHEA:61484"/>
        <dbReference type="Rhea" id="RHEA-COMP:15836"/>
        <dbReference type="Rhea" id="RHEA-COMP:15837"/>
        <dbReference type="ChEBI" id="CHEBI:15378"/>
        <dbReference type="ChEBI" id="CHEBI:57856"/>
        <dbReference type="ChEBI" id="CHEBI:59789"/>
        <dbReference type="ChEBI" id="CHEBI:74483"/>
        <dbReference type="ChEBI" id="CHEBI:82748"/>
    </reaction>
</comment>
<keyword evidence="15" id="KW-1185">Reference proteome</keyword>
<evidence type="ECO:0000256" key="12">
    <source>
        <dbReference type="PROSITE-ProRule" id="PRU01023"/>
    </source>
</evidence>
<evidence type="ECO:0000256" key="6">
    <source>
        <dbReference type="ARBA" id="ARBA00022691"/>
    </source>
</evidence>
<keyword evidence="9" id="KW-0496">Mitochondrion</keyword>
<organism evidence="14 15">
    <name type="scientific">Hondaea fermentalgiana</name>
    <dbReference type="NCBI Taxonomy" id="2315210"/>
    <lineage>
        <taxon>Eukaryota</taxon>
        <taxon>Sar</taxon>
        <taxon>Stramenopiles</taxon>
        <taxon>Bigyra</taxon>
        <taxon>Labyrinthulomycetes</taxon>
        <taxon>Thraustochytrida</taxon>
        <taxon>Thraustochytriidae</taxon>
        <taxon>Hondaea</taxon>
    </lineage>
</organism>
<feature type="binding site" evidence="12">
    <location>
        <begin position="113"/>
        <end position="119"/>
    </location>
    <ligand>
        <name>S-adenosyl-L-methionine</name>
        <dbReference type="ChEBI" id="CHEBI:59789"/>
    </ligand>
</feature>
<dbReference type="GO" id="GO:0008173">
    <property type="term" value="F:RNA methyltransferase activity"/>
    <property type="evidence" value="ECO:0007669"/>
    <property type="project" value="InterPro"/>
</dbReference>
<dbReference type="InParanoid" id="A0A2R5G779"/>
<dbReference type="InterPro" id="IPR023267">
    <property type="entry name" value="RCMT"/>
</dbReference>
<dbReference type="CDD" id="cd02440">
    <property type="entry name" value="AdoMet_MTases"/>
    <property type="match status" value="1"/>
</dbReference>
<name>A0A2R5G779_9STRA</name>
<feature type="binding site" evidence="12">
    <location>
        <position position="186"/>
    </location>
    <ligand>
        <name>S-adenosyl-L-methionine</name>
        <dbReference type="ChEBI" id="CHEBI:59789"/>
    </ligand>
</feature>
<dbReference type="AlphaFoldDB" id="A0A2R5G779"/>
<dbReference type="PRINTS" id="PR02008">
    <property type="entry name" value="RCMTFAMILY"/>
</dbReference>
<reference evidence="14 15" key="1">
    <citation type="submission" date="2017-12" db="EMBL/GenBank/DDBJ databases">
        <title>Sequencing, de novo assembly and annotation of complete genome of a new Thraustochytrid species, strain FCC1311.</title>
        <authorList>
            <person name="Sedici K."/>
            <person name="Godart F."/>
            <person name="Aiese Cigliano R."/>
            <person name="Sanseverino W."/>
            <person name="Barakat M."/>
            <person name="Ortet P."/>
            <person name="Marechal E."/>
            <person name="Cagnac O."/>
            <person name="Amato A."/>
        </authorList>
    </citation>
    <scope>NUCLEOTIDE SEQUENCE [LARGE SCALE GENOMIC DNA]</scope>
</reference>
<dbReference type="PANTHER" id="PTHR22808">
    <property type="entry name" value="NCL1 YEAST -RELATED NOL1/NOP2/FMU SUN DOMAIN-CONTAINING"/>
    <property type="match status" value="1"/>
</dbReference>
<sequence length="319" mass="34643">MKAYDASMQRVFGGGRWRELKEALLRPARACALLQSADAITLEQKWRERGFEAPLVALEDLGCVVAPEDAPRLPKPHKDLSTGFKDYYPLDLASVLCASALGVRTGETVLDIAAAPGGKSLVLAKALGSRGRLVLNDVSPSRRARLKQVLIDYLPTQKRQRTQVLGQKGAAFGSLMANTFDRVLADVPCSGDRHLLANASELERWTPRRPKLMAGRQVGILSGGLHALKPGGVLVYATCALSPLENDEVVNAAVRRCRRKFPVSVLSGEHAWQGLEGSLVKTAASADVELEETEVGQMVLPDRSAGWGPLYWCVLRKDI</sequence>
<evidence type="ECO:0000256" key="8">
    <source>
        <dbReference type="ARBA" id="ARBA00022946"/>
    </source>
</evidence>
<evidence type="ECO:0000259" key="13">
    <source>
        <dbReference type="PROSITE" id="PS51686"/>
    </source>
</evidence>
<comment type="similarity">
    <text evidence="2 12">Belongs to the class I-like SAM-binding methyltransferase superfamily. RsmB/NOP family.</text>
</comment>
<keyword evidence="4 12" id="KW-0489">Methyltransferase</keyword>
<keyword evidence="6 12" id="KW-0949">S-adenosyl-L-methionine</keyword>
<dbReference type="OrthoDB" id="260824at2759"/>
<evidence type="ECO:0000256" key="7">
    <source>
        <dbReference type="ARBA" id="ARBA00022884"/>
    </source>
</evidence>
<keyword evidence="7 12" id="KW-0694">RNA-binding</keyword>
<comment type="caution">
    <text evidence="12">Lacks conserved residue(s) required for the propagation of feature annotation.</text>
</comment>
<proteinExistence type="inferred from homology"/>
<evidence type="ECO:0000313" key="15">
    <source>
        <dbReference type="Proteomes" id="UP000241890"/>
    </source>
</evidence>
<feature type="domain" description="SAM-dependent MTase RsmB/NOP-type" evidence="13">
    <location>
        <begin position="16"/>
        <end position="318"/>
    </location>
</feature>
<comment type="caution">
    <text evidence="14">The sequence shown here is derived from an EMBL/GenBank/DDBJ whole genome shotgun (WGS) entry which is preliminary data.</text>
</comment>
<protein>
    <recommendedName>
        <fullName evidence="10">NOL1/NOP2/Sun domain family member 4</fullName>
    </recommendedName>
</protein>
<keyword evidence="3" id="KW-0698">rRNA processing</keyword>
<dbReference type="EMBL" id="BEYU01000020">
    <property type="protein sequence ID" value="GBG26385.1"/>
    <property type="molecule type" value="Genomic_DNA"/>
</dbReference>
<evidence type="ECO:0000256" key="1">
    <source>
        <dbReference type="ARBA" id="ARBA00004173"/>
    </source>
</evidence>
<evidence type="ECO:0000256" key="9">
    <source>
        <dbReference type="ARBA" id="ARBA00023128"/>
    </source>
</evidence>
<dbReference type="GO" id="GO:0005762">
    <property type="term" value="C:mitochondrial large ribosomal subunit"/>
    <property type="evidence" value="ECO:0007669"/>
    <property type="project" value="TreeGrafter"/>
</dbReference>
<evidence type="ECO:0000256" key="2">
    <source>
        <dbReference type="ARBA" id="ARBA00007494"/>
    </source>
</evidence>
<evidence type="ECO:0000256" key="10">
    <source>
        <dbReference type="ARBA" id="ARBA00042050"/>
    </source>
</evidence>
<dbReference type="Proteomes" id="UP000241890">
    <property type="component" value="Unassembled WGS sequence"/>
</dbReference>
<dbReference type="Pfam" id="PF01189">
    <property type="entry name" value="Methyltr_RsmB-F"/>
    <property type="match status" value="1"/>
</dbReference>
<evidence type="ECO:0000256" key="3">
    <source>
        <dbReference type="ARBA" id="ARBA00022552"/>
    </source>
</evidence>
<keyword evidence="5 12" id="KW-0808">Transferase</keyword>
<gene>
    <name evidence="14" type="ORF">FCC1311_026062</name>
</gene>
<evidence type="ECO:0000256" key="11">
    <source>
        <dbReference type="ARBA" id="ARBA00049302"/>
    </source>
</evidence>
<evidence type="ECO:0000256" key="5">
    <source>
        <dbReference type="ARBA" id="ARBA00022679"/>
    </source>
</evidence>
<dbReference type="InterPro" id="IPR018314">
    <property type="entry name" value="RsmB/NOL1/NOP2-like_CS"/>
</dbReference>
<dbReference type="PANTHER" id="PTHR22808:SF3">
    <property type="entry name" value="5-METHYLCYTOSINE RRNA METHYLTRANSFERASE NSUN4"/>
    <property type="match status" value="1"/>
</dbReference>
<dbReference type="SUPFAM" id="SSF53335">
    <property type="entry name" value="S-adenosyl-L-methionine-dependent methyltransferases"/>
    <property type="match status" value="1"/>
</dbReference>